<reference evidence="3" key="1">
    <citation type="journal article" date="2019" name="Int. J. Syst. Evol. Microbiol.">
        <title>The Global Catalogue of Microorganisms (GCM) 10K type strain sequencing project: providing services to taxonomists for standard genome sequencing and annotation.</title>
        <authorList>
            <consortium name="The Broad Institute Genomics Platform"/>
            <consortium name="The Broad Institute Genome Sequencing Center for Infectious Disease"/>
            <person name="Wu L."/>
            <person name="Ma J."/>
        </authorList>
    </citation>
    <scope>NUCLEOTIDE SEQUENCE [LARGE SCALE GENOMIC DNA]</scope>
    <source>
        <strain evidence="3">JCM 18324</strain>
    </source>
</reference>
<evidence type="ECO:0000256" key="1">
    <source>
        <dbReference type="SAM" id="SignalP"/>
    </source>
</evidence>
<name>A0ABP9BN50_9ACTN</name>
<dbReference type="EMBL" id="BAABJV010000035">
    <property type="protein sequence ID" value="GAA4797654.1"/>
    <property type="molecule type" value="Genomic_DNA"/>
</dbReference>
<dbReference type="RefSeq" id="WP_345616517.1">
    <property type="nucleotide sequence ID" value="NZ_BAABJV010000035.1"/>
</dbReference>
<evidence type="ECO:0008006" key="4">
    <source>
        <dbReference type="Google" id="ProtNLM"/>
    </source>
</evidence>
<feature type="chain" id="PRO_5047321711" description="Secreted protein" evidence="1">
    <location>
        <begin position="26"/>
        <end position="99"/>
    </location>
</feature>
<comment type="caution">
    <text evidence="2">The sequence shown here is derived from an EMBL/GenBank/DDBJ whole genome shotgun (WGS) entry which is preliminary data.</text>
</comment>
<dbReference type="Proteomes" id="UP001501147">
    <property type="component" value="Unassembled WGS sequence"/>
</dbReference>
<evidence type="ECO:0000313" key="2">
    <source>
        <dbReference type="EMBL" id="GAA4797654.1"/>
    </source>
</evidence>
<protein>
    <recommendedName>
        <fullName evidence="4">Secreted protein</fullName>
    </recommendedName>
</protein>
<keyword evidence="1" id="KW-0732">Signal</keyword>
<proteinExistence type="predicted"/>
<feature type="signal peptide" evidence="1">
    <location>
        <begin position="1"/>
        <end position="25"/>
    </location>
</feature>
<organism evidence="2 3">
    <name type="scientific">Streptomyces sanyensis</name>
    <dbReference type="NCBI Taxonomy" id="568869"/>
    <lineage>
        <taxon>Bacteria</taxon>
        <taxon>Bacillati</taxon>
        <taxon>Actinomycetota</taxon>
        <taxon>Actinomycetes</taxon>
        <taxon>Kitasatosporales</taxon>
        <taxon>Streptomycetaceae</taxon>
        <taxon>Streptomyces</taxon>
    </lineage>
</organism>
<keyword evidence="3" id="KW-1185">Reference proteome</keyword>
<sequence length="99" mass="9725">MKKSRAAAILAGSAAAMGVAAPAMAAQPPSAVPMSLNGGIAHVASTLPQLDDVTQTDQVLGQTTDSVMELNNLKGNAPEQVLKTAAATTPMLGGVSLGG</sequence>
<evidence type="ECO:0000313" key="3">
    <source>
        <dbReference type="Proteomes" id="UP001501147"/>
    </source>
</evidence>
<gene>
    <name evidence="2" type="ORF">GCM10023329_58370</name>
</gene>
<accession>A0ABP9BN50</accession>